<gene>
    <name evidence="2" type="ORF">M427DRAFT_26827</name>
</gene>
<keyword evidence="3" id="KW-1185">Reference proteome</keyword>
<feature type="region of interest" description="Disordered" evidence="1">
    <location>
        <begin position="1"/>
        <end position="260"/>
    </location>
</feature>
<feature type="compositionally biased region" description="Acidic residues" evidence="1">
    <location>
        <begin position="353"/>
        <end position="362"/>
    </location>
</feature>
<feature type="compositionally biased region" description="Basic residues" evidence="1">
    <location>
        <begin position="63"/>
        <end position="72"/>
    </location>
</feature>
<sequence>MLANNSQRRQQPPQPNLNSHSGPGQNATPESNVNPPGSNPRLIKGLDRFTKQHPQQKTEQGPRQHRHSHPMHVQHQYQQQHLSQKHMAYPPMERGAKRGRDSANADSVSDNLNQPWRQAEPPRRPHKVPRSQPPQFLQESPLHAAGSGQEPHNVPPPPFDDLDLDMEDEVAGEDVDGAGVDEVVAAEGASTDQESVNEDRDNGSDEEAKARGNEEAEAEDEEEREQEEDDDDDEQEQEQEQGSHVEGQEEDSLGAYQDKDMEGGIGVMYSVEVTGQTYAAGMGIPPQHVPMSIHAYYPGNANQSIQAAGLQDTTDSGSLSQTSGAGGEGHQEQEQEGDFGPVQPEAEAGVRGEDEDEDEDDMAVALKADADDSFGTLGESQGGDDENGAHSGLLKLWPIEKVKVPKSLEEVDAIVEAFRAKVAASLGRAQSALREFPKATAHAENVLAERRALIEKREEELTKYMGRIKKGISVMKFD</sequence>
<feature type="compositionally biased region" description="Basic and acidic residues" evidence="1">
    <location>
        <begin position="197"/>
        <end position="214"/>
    </location>
</feature>
<feature type="compositionally biased region" description="Polar residues" evidence="1">
    <location>
        <begin position="20"/>
        <end position="36"/>
    </location>
</feature>
<reference evidence="2 3" key="1">
    <citation type="journal article" date="2015" name="Genome Biol. Evol.">
        <title>Phylogenomic analyses indicate that early fungi evolved digesting cell walls of algal ancestors of land plants.</title>
        <authorList>
            <person name="Chang Y."/>
            <person name="Wang S."/>
            <person name="Sekimoto S."/>
            <person name="Aerts A.L."/>
            <person name="Choi C."/>
            <person name="Clum A."/>
            <person name="LaButti K.M."/>
            <person name="Lindquist E.A."/>
            <person name="Yee Ngan C."/>
            <person name="Ohm R.A."/>
            <person name="Salamov A.A."/>
            <person name="Grigoriev I.V."/>
            <person name="Spatafora J.W."/>
            <person name="Berbee M.L."/>
        </authorList>
    </citation>
    <scope>NUCLEOTIDE SEQUENCE [LARGE SCALE GENOMIC DNA]</scope>
    <source>
        <strain evidence="2 3">JEL478</strain>
    </source>
</reference>
<proteinExistence type="predicted"/>
<dbReference type="Proteomes" id="UP000070544">
    <property type="component" value="Unassembled WGS sequence"/>
</dbReference>
<evidence type="ECO:0000313" key="3">
    <source>
        <dbReference type="Proteomes" id="UP000070544"/>
    </source>
</evidence>
<protein>
    <submittedName>
        <fullName evidence="2">Uncharacterized protein</fullName>
    </submittedName>
</protein>
<feature type="compositionally biased region" description="Polar residues" evidence="1">
    <location>
        <begin position="309"/>
        <end position="323"/>
    </location>
</feature>
<feature type="region of interest" description="Disordered" evidence="1">
    <location>
        <begin position="309"/>
        <end position="390"/>
    </location>
</feature>
<name>A0A139AZS6_GONPJ</name>
<evidence type="ECO:0000256" key="1">
    <source>
        <dbReference type="SAM" id="MobiDB-lite"/>
    </source>
</evidence>
<feature type="compositionally biased region" description="Acidic residues" evidence="1">
    <location>
        <begin position="215"/>
        <end position="239"/>
    </location>
</feature>
<accession>A0A139AZS6</accession>
<feature type="compositionally biased region" description="Low complexity" evidence="1">
    <location>
        <begin position="73"/>
        <end position="86"/>
    </location>
</feature>
<feature type="compositionally biased region" description="Polar residues" evidence="1">
    <location>
        <begin position="104"/>
        <end position="116"/>
    </location>
</feature>
<feature type="compositionally biased region" description="Acidic residues" evidence="1">
    <location>
        <begin position="160"/>
        <end position="176"/>
    </location>
</feature>
<feature type="compositionally biased region" description="Basic and acidic residues" evidence="1">
    <location>
        <begin position="94"/>
        <end position="103"/>
    </location>
</feature>
<evidence type="ECO:0000313" key="2">
    <source>
        <dbReference type="EMBL" id="KXS22200.1"/>
    </source>
</evidence>
<dbReference type="AlphaFoldDB" id="A0A139AZS6"/>
<organism evidence="2 3">
    <name type="scientific">Gonapodya prolifera (strain JEL478)</name>
    <name type="common">Monoblepharis prolifera</name>
    <dbReference type="NCBI Taxonomy" id="1344416"/>
    <lineage>
        <taxon>Eukaryota</taxon>
        <taxon>Fungi</taxon>
        <taxon>Fungi incertae sedis</taxon>
        <taxon>Chytridiomycota</taxon>
        <taxon>Chytridiomycota incertae sedis</taxon>
        <taxon>Monoblepharidomycetes</taxon>
        <taxon>Monoblepharidales</taxon>
        <taxon>Gonapodyaceae</taxon>
        <taxon>Gonapodya</taxon>
    </lineage>
</organism>
<feature type="compositionally biased region" description="Low complexity" evidence="1">
    <location>
        <begin position="1"/>
        <end position="19"/>
    </location>
</feature>
<dbReference type="EMBL" id="KQ965731">
    <property type="protein sequence ID" value="KXS22200.1"/>
    <property type="molecule type" value="Genomic_DNA"/>
</dbReference>
<feature type="compositionally biased region" description="Low complexity" evidence="1">
    <location>
        <begin position="177"/>
        <end position="189"/>
    </location>
</feature>
<feature type="compositionally biased region" description="Polar residues" evidence="1">
    <location>
        <begin position="52"/>
        <end position="61"/>
    </location>
</feature>